<dbReference type="Proteomes" id="UP001066276">
    <property type="component" value="Chromosome 4_1"/>
</dbReference>
<gene>
    <name evidence="2" type="ORF">NDU88_002365</name>
</gene>
<comment type="caution">
    <text evidence="2">The sequence shown here is derived from an EMBL/GenBank/DDBJ whole genome shotgun (WGS) entry which is preliminary data.</text>
</comment>
<evidence type="ECO:0000256" key="1">
    <source>
        <dbReference type="SAM" id="MobiDB-lite"/>
    </source>
</evidence>
<keyword evidence="3" id="KW-1185">Reference proteome</keyword>
<reference evidence="2" key="1">
    <citation type="journal article" date="2022" name="bioRxiv">
        <title>Sequencing and chromosome-scale assembly of the giantPleurodeles waltlgenome.</title>
        <authorList>
            <person name="Brown T."/>
            <person name="Elewa A."/>
            <person name="Iarovenko S."/>
            <person name="Subramanian E."/>
            <person name="Araus A.J."/>
            <person name="Petzold A."/>
            <person name="Susuki M."/>
            <person name="Suzuki K.-i.T."/>
            <person name="Hayashi T."/>
            <person name="Toyoda A."/>
            <person name="Oliveira C."/>
            <person name="Osipova E."/>
            <person name="Leigh N.D."/>
            <person name="Simon A."/>
            <person name="Yun M.H."/>
        </authorList>
    </citation>
    <scope>NUCLEOTIDE SEQUENCE</scope>
    <source>
        <strain evidence="2">20211129_DDA</strain>
        <tissue evidence="2">Liver</tissue>
    </source>
</reference>
<accession>A0AAV7T2M9</accession>
<evidence type="ECO:0000313" key="3">
    <source>
        <dbReference type="Proteomes" id="UP001066276"/>
    </source>
</evidence>
<sequence length="78" mass="8225">MQGRGAENKSLAMKEGASLGTQRVSGCIAGALCPKPRHGAAGTAPAPERKTLDQPMQARGVRRDTSFLITNLWCCAAR</sequence>
<dbReference type="AlphaFoldDB" id="A0AAV7T2M9"/>
<evidence type="ECO:0000313" key="2">
    <source>
        <dbReference type="EMBL" id="KAJ1170490.1"/>
    </source>
</evidence>
<dbReference type="EMBL" id="JANPWB010000007">
    <property type="protein sequence ID" value="KAJ1170490.1"/>
    <property type="molecule type" value="Genomic_DNA"/>
</dbReference>
<proteinExistence type="predicted"/>
<protein>
    <submittedName>
        <fullName evidence="2">Uncharacterized protein</fullName>
    </submittedName>
</protein>
<organism evidence="2 3">
    <name type="scientific">Pleurodeles waltl</name>
    <name type="common">Iberian ribbed newt</name>
    <dbReference type="NCBI Taxonomy" id="8319"/>
    <lineage>
        <taxon>Eukaryota</taxon>
        <taxon>Metazoa</taxon>
        <taxon>Chordata</taxon>
        <taxon>Craniata</taxon>
        <taxon>Vertebrata</taxon>
        <taxon>Euteleostomi</taxon>
        <taxon>Amphibia</taxon>
        <taxon>Batrachia</taxon>
        <taxon>Caudata</taxon>
        <taxon>Salamandroidea</taxon>
        <taxon>Salamandridae</taxon>
        <taxon>Pleurodelinae</taxon>
        <taxon>Pleurodeles</taxon>
    </lineage>
</organism>
<feature type="region of interest" description="Disordered" evidence="1">
    <location>
        <begin position="37"/>
        <end position="59"/>
    </location>
</feature>
<name>A0AAV7T2M9_PLEWA</name>